<evidence type="ECO:0008006" key="4">
    <source>
        <dbReference type="Google" id="ProtNLM"/>
    </source>
</evidence>
<dbReference type="KEGG" id="cmaq:H0S70_02970"/>
<evidence type="ECO:0000256" key="1">
    <source>
        <dbReference type="SAM" id="Coils"/>
    </source>
</evidence>
<name>A0A7H1DYA7_9FLAO</name>
<dbReference type="AlphaFoldDB" id="A0A7H1DYA7"/>
<feature type="coiled-coil region" evidence="1">
    <location>
        <begin position="132"/>
        <end position="159"/>
    </location>
</feature>
<keyword evidence="1" id="KW-0175">Coiled coil</keyword>
<gene>
    <name evidence="2" type="ORF">H0S70_02970</name>
</gene>
<dbReference type="InterPro" id="IPR011006">
    <property type="entry name" value="CheY-like_superfamily"/>
</dbReference>
<reference evidence="2 3" key="1">
    <citation type="submission" date="2020-07" db="EMBL/GenBank/DDBJ databases">
        <title>Complete genome and description of Chryseobacterium manosquense strain Marseille-Q2069 sp. nov.</title>
        <authorList>
            <person name="Boxberger M."/>
        </authorList>
    </citation>
    <scope>NUCLEOTIDE SEQUENCE [LARGE SCALE GENOMIC DNA]</scope>
    <source>
        <strain evidence="2 3">Marseille-Q2069</strain>
    </source>
</reference>
<dbReference type="Proteomes" id="UP000516438">
    <property type="component" value="Chromosome"/>
</dbReference>
<keyword evidence="3" id="KW-1185">Reference proteome</keyword>
<dbReference type="SUPFAM" id="SSF52172">
    <property type="entry name" value="CheY-like"/>
    <property type="match status" value="1"/>
</dbReference>
<protein>
    <recommendedName>
        <fullName evidence="4">Response regulator</fullName>
    </recommendedName>
</protein>
<organism evidence="2 3">
    <name type="scientific">Chryseobacterium manosquense</name>
    <dbReference type="NCBI Taxonomy" id="2754694"/>
    <lineage>
        <taxon>Bacteria</taxon>
        <taxon>Pseudomonadati</taxon>
        <taxon>Bacteroidota</taxon>
        <taxon>Flavobacteriia</taxon>
        <taxon>Flavobacteriales</taxon>
        <taxon>Weeksellaceae</taxon>
        <taxon>Chryseobacterium group</taxon>
        <taxon>Chryseobacterium</taxon>
    </lineage>
</organism>
<dbReference type="EMBL" id="CP060203">
    <property type="protein sequence ID" value="QNS41965.1"/>
    <property type="molecule type" value="Genomic_DNA"/>
</dbReference>
<sequence>MYKILFIDEEKDTLEDFEEFVEKSPLKAKLEPITMFPLADLEEMIEKIIKTAPDAIISDYRLNELKTDIKYNVPYNGVDLVEEFQSIRNYFPSFVLTALDDEAVNNSNDVNIVYVKNILYNKEEGNAKAKFLDRVISQIEHYRNRIESYKRELAGLIEVMKKGDADITIESRIIELDDFLEKSIDGRSVIPSEFKTLSNSNRLDNILNKVDQLLKKLDEDGK</sequence>
<dbReference type="Gene3D" id="3.40.50.2300">
    <property type="match status" value="1"/>
</dbReference>
<evidence type="ECO:0000313" key="2">
    <source>
        <dbReference type="EMBL" id="QNS41965.1"/>
    </source>
</evidence>
<accession>A0A7H1DYA7</accession>
<evidence type="ECO:0000313" key="3">
    <source>
        <dbReference type="Proteomes" id="UP000516438"/>
    </source>
</evidence>
<dbReference type="RefSeq" id="WP_188321648.1">
    <property type="nucleotide sequence ID" value="NZ_CP060203.1"/>
</dbReference>
<proteinExistence type="predicted"/>